<reference evidence="2 3" key="1">
    <citation type="submission" date="2019-08" db="EMBL/GenBank/DDBJ databases">
        <title>Genomes of Subsaximicrobium wynnwilliamsii strains.</title>
        <authorList>
            <person name="Bowman J.P."/>
        </authorList>
    </citation>
    <scope>NUCLEOTIDE SEQUENCE [LARGE SCALE GENOMIC DNA]</scope>
    <source>
        <strain evidence="2 3">2-80-2</strain>
    </source>
</reference>
<keyword evidence="3" id="KW-1185">Reference proteome</keyword>
<feature type="region of interest" description="Disordered" evidence="1">
    <location>
        <begin position="1"/>
        <end position="23"/>
    </location>
</feature>
<comment type="caution">
    <text evidence="2">The sequence shown here is derived from an EMBL/GenBank/DDBJ whole genome shotgun (WGS) entry which is preliminary data.</text>
</comment>
<dbReference type="Proteomes" id="UP000321578">
    <property type="component" value="Unassembled WGS sequence"/>
</dbReference>
<accession>A0A5C6ZCP9</accession>
<proteinExistence type="predicted"/>
<evidence type="ECO:0000313" key="3">
    <source>
        <dbReference type="Proteomes" id="UP000321578"/>
    </source>
</evidence>
<evidence type="ECO:0000313" key="2">
    <source>
        <dbReference type="EMBL" id="TXD87260.1"/>
    </source>
</evidence>
<name>A0A5C6ZCP9_9FLAO</name>
<protein>
    <submittedName>
        <fullName evidence="2">Uncharacterized protein</fullName>
    </submittedName>
</protein>
<gene>
    <name evidence="2" type="ORF">ESY86_17655</name>
</gene>
<evidence type="ECO:0000256" key="1">
    <source>
        <dbReference type="SAM" id="MobiDB-lite"/>
    </source>
</evidence>
<dbReference type="RefSeq" id="WP_147088051.1">
    <property type="nucleotide sequence ID" value="NZ_VORM01000021.1"/>
</dbReference>
<sequence length="106" mass="11825">MSKPSPKPPTKSAETESSETKVLKNQNFQESTLCCWKTPTKAFAFKSKLSFSGCVLRLSEAECSESQCPPLLVFSTNSYPNVHSVSLAFNETRRARNFRNQSAKKS</sequence>
<dbReference type="EMBL" id="VORO01000027">
    <property type="protein sequence ID" value="TXD87260.1"/>
    <property type="molecule type" value="Genomic_DNA"/>
</dbReference>
<dbReference type="AlphaFoldDB" id="A0A5C6ZCP9"/>
<organism evidence="2 3">
    <name type="scientific">Subsaximicrobium wynnwilliamsii</name>
    <dbReference type="NCBI Taxonomy" id="291179"/>
    <lineage>
        <taxon>Bacteria</taxon>
        <taxon>Pseudomonadati</taxon>
        <taxon>Bacteroidota</taxon>
        <taxon>Flavobacteriia</taxon>
        <taxon>Flavobacteriales</taxon>
        <taxon>Flavobacteriaceae</taxon>
        <taxon>Subsaximicrobium</taxon>
    </lineage>
</organism>